<dbReference type="InterPro" id="IPR035898">
    <property type="entry name" value="TAZ_dom_sf"/>
</dbReference>
<dbReference type="GO" id="GO:0003713">
    <property type="term" value="F:transcription coactivator activity"/>
    <property type="evidence" value="ECO:0007669"/>
    <property type="project" value="TreeGrafter"/>
</dbReference>
<dbReference type="InterPro" id="IPR000197">
    <property type="entry name" value="Znf_TAZ"/>
</dbReference>
<dbReference type="SMART" id="SM00551">
    <property type="entry name" value="ZnF_TAZ"/>
    <property type="match status" value="1"/>
</dbReference>
<evidence type="ECO:0000256" key="1">
    <source>
        <dbReference type="ARBA" id="ARBA00004123"/>
    </source>
</evidence>
<dbReference type="GO" id="GO:0045944">
    <property type="term" value="P:positive regulation of transcription by RNA polymerase II"/>
    <property type="evidence" value="ECO:0007669"/>
    <property type="project" value="TreeGrafter"/>
</dbReference>
<evidence type="ECO:0000256" key="12">
    <source>
        <dbReference type="PROSITE-ProRule" id="PRU00203"/>
    </source>
</evidence>
<dbReference type="SUPFAM" id="SSF47040">
    <property type="entry name" value="Kix domain of CBP (creb binding protein)"/>
    <property type="match status" value="1"/>
</dbReference>
<dbReference type="GO" id="GO:0005667">
    <property type="term" value="C:transcription regulator complex"/>
    <property type="evidence" value="ECO:0007669"/>
    <property type="project" value="TreeGrafter"/>
</dbReference>
<dbReference type="EMBL" id="OC858933">
    <property type="protein sequence ID" value="CAD7627013.1"/>
    <property type="molecule type" value="Genomic_DNA"/>
</dbReference>
<dbReference type="EMBL" id="CAJPIZ010004358">
    <property type="protein sequence ID" value="CAG2107443.1"/>
    <property type="molecule type" value="Genomic_DNA"/>
</dbReference>
<feature type="domain" description="TAZ-type" evidence="13">
    <location>
        <begin position="34"/>
        <end position="114"/>
    </location>
</feature>
<name>A0A7R9KRU1_9ACAR</name>
<dbReference type="SUPFAM" id="SSF57933">
    <property type="entry name" value="TAZ domain"/>
    <property type="match status" value="1"/>
</dbReference>
<dbReference type="GO" id="GO:0000123">
    <property type="term" value="C:histone acetyltransferase complex"/>
    <property type="evidence" value="ECO:0007669"/>
    <property type="project" value="TreeGrafter"/>
</dbReference>
<dbReference type="PANTHER" id="PTHR13808:SF1">
    <property type="entry name" value="HISTONE ACETYLTRANSFERASE"/>
    <property type="match status" value="1"/>
</dbReference>
<dbReference type="PROSITE" id="PS50952">
    <property type="entry name" value="KIX"/>
    <property type="match status" value="1"/>
</dbReference>
<dbReference type="Pfam" id="PF02172">
    <property type="entry name" value="KIX"/>
    <property type="match status" value="1"/>
</dbReference>
<dbReference type="PROSITE" id="PS50134">
    <property type="entry name" value="ZF_TAZ"/>
    <property type="match status" value="1"/>
</dbReference>
<evidence type="ECO:0000256" key="10">
    <source>
        <dbReference type="ARBA" id="ARBA00023242"/>
    </source>
</evidence>
<keyword evidence="3" id="KW-0808">Transferase</keyword>
<dbReference type="InterPro" id="IPR003101">
    <property type="entry name" value="KIX_dom"/>
</dbReference>
<comment type="catalytic activity">
    <reaction evidence="11">
        <text>L-lysyl-[protein] + acetyl-CoA = N(6)-acetyl-L-lysyl-[protein] + CoA + H(+)</text>
        <dbReference type="Rhea" id="RHEA:45948"/>
        <dbReference type="Rhea" id="RHEA-COMP:9752"/>
        <dbReference type="Rhea" id="RHEA-COMP:10731"/>
        <dbReference type="ChEBI" id="CHEBI:15378"/>
        <dbReference type="ChEBI" id="CHEBI:29969"/>
        <dbReference type="ChEBI" id="CHEBI:57287"/>
        <dbReference type="ChEBI" id="CHEBI:57288"/>
        <dbReference type="ChEBI" id="CHEBI:61930"/>
        <dbReference type="EC" id="2.3.1.48"/>
    </reaction>
</comment>
<dbReference type="Proteomes" id="UP000759131">
    <property type="component" value="Unassembled WGS sequence"/>
</dbReference>
<keyword evidence="10" id="KW-0539">Nucleus</keyword>
<dbReference type="GO" id="GO:0031490">
    <property type="term" value="F:chromatin DNA binding"/>
    <property type="evidence" value="ECO:0007669"/>
    <property type="project" value="TreeGrafter"/>
</dbReference>
<keyword evidence="8" id="KW-0805">Transcription regulation</keyword>
<dbReference type="GO" id="GO:0005634">
    <property type="term" value="C:nucleus"/>
    <property type="evidence" value="ECO:0007669"/>
    <property type="project" value="UniProtKB-SubCell"/>
</dbReference>
<reference evidence="15" key="1">
    <citation type="submission" date="2020-11" db="EMBL/GenBank/DDBJ databases">
        <authorList>
            <person name="Tran Van P."/>
        </authorList>
    </citation>
    <scope>NUCLEOTIDE SEQUENCE</scope>
</reference>
<proteinExistence type="predicted"/>
<evidence type="ECO:0000256" key="8">
    <source>
        <dbReference type="ARBA" id="ARBA00023015"/>
    </source>
</evidence>
<protein>
    <recommendedName>
        <fullName evidence="2">histone acetyltransferase</fullName>
        <ecNumber evidence="2">2.3.1.48</ecNumber>
    </recommendedName>
</protein>
<gene>
    <name evidence="15" type="ORF">OSB1V03_LOCUS7443</name>
</gene>
<keyword evidence="4 12" id="KW-0479">Metal-binding</keyword>
<accession>A0A7R9KRU1</accession>
<dbReference type="OrthoDB" id="899at2759"/>
<comment type="subcellular location">
    <subcellularLocation>
        <location evidence="1">Nucleus</location>
    </subcellularLocation>
</comment>
<evidence type="ECO:0000256" key="4">
    <source>
        <dbReference type="ARBA" id="ARBA00022723"/>
    </source>
</evidence>
<dbReference type="PANTHER" id="PTHR13808">
    <property type="entry name" value="CBP/P300-RELATED"/>
    <property type="match status" value="1"/>
</dbReference>
<evidence type="ECO:0000256" key="2">
    <source>
        <dbReference type="ARBA" id="ARBA00013184"/>
    </source>
</evidence>
<dbReference type="InterPro" id="IPR013178">
    <property type="entry name" value="Histone_AcTrfase_Rtt109/CBP"/>
</dbReference>
<keyword evidence="9" id="KW-0804">Transcription</keyword>
<evidence type="ECO:0000259" key="14">
    <source>
        <dbReference type="PROSITE" id="PS50952"/>
    </source>
</evidence>
<evidence type="ECO:0000256" key="5">
    <source>
        <dbReference type="ARBA" id="ARBA00022771"/>
    </source>
</evidence>
<feature type="zinc finger region" description="TAZ-type" evidence="12">
    <location>
        <begin position="34"/>
        <end position="114"/>
    </location>
</feature>
<dbReference type="InterPro" id="IPR036529">
    <property type="entry name" value="KIX_dom_sf"/>
</dbReference>
<keyword evidence="6 12" id="KW-0862">Zinc</keyword>
<evidence type="ECO:0000256" key="7">
    <source>
        <dbReference type="ARBA" id="ARBA00022853"/>
    </source>
</evidence>
<organism evidence="15">
    <name type="scientific">Medioppia subpectinata</name>
    <dbReference type="NCBI Taxonomy" id="1979941"/>
    <lineage>
        <taxon>Eukaryota</taxon>
        <taxon>Metazoa</taxon>
        <taxon>Ecdysozoa</taxon>
        <taxon>Arthropoda</taxon>
        <taxon>Chelicerata</taxon>
        <taxon>Arachnida</taxon>
        <taxon>Acari</taxon>
        <taxon>Acariformes</taxon>
        <taxon>Sarcoptiformes</taxon>
        <taxon>Oribatida</taxon>
        <taxon>Brachypylina</taxon>
        <taxon>Oppioidea</taxon>
        <taxon>Oppiidae</taxon>
        <taxon>Medioppia</taxon>
    </lineage>
</organism>
<dbReference type="Gene3D" id="1.10.246.20">
    <property type="entry name" value="Coactivator CBP, KIX domain"/>
    <property type="match status" value="1"/>
</dbReference>
<dbReference type="Pfam" id="PF02135">
    <property type="entry name" value="zf-TAZ"/>
    <property type="match status" value="1"/>
</dbReference>
<sequence length="252" mass="28514">MYNAVNGARRAFDYMKVMTTKTAKTDNSGPVVLDPHKRLLIRNQLLLILHSKTCHDHSCPKANCSTMKSVLQHVHTCTAVNSCPIAHCMSTRQIGSHWQNCVRTDMTCEVCSPYKERIASLRKAAIAQQSAGTAAEGTKHWHLWITPDVRNRMVEKLVSALISNSNGHDLEDMTVKHMFDYVYGIEQEIYKSAESLVQYHHLFWRKIYIVESYAKRLRQSDGSVSGVTQGFDCLVLESVLEADNDFKAIVLN</sequence>
<dbReference type="GO" id="GO:0004402">
    <property type="term" value="F:histone acetyltransferase activity"/>
    <property type="evidence" value="ECO:0007669"/>
    <property type="project" value="InterPro"/>
</dbReference>
<keyword evidence="5 12" id="KW-0863">Zinc-finger</keyword>
<evidence type="ECO:0000256" key="9">
    <source>
        <dbReference type="ARBA" id="ARBA00023163"/>
    </source>
</evidence>
<evidence type="ECO:0000259" key="13">
    <source>
        <dbReference type="PROSITE" id="PS50134"/>
    </source>
</evidence>
<evidence type="ECO:0000256" key="6">
    <source>
        <dbReference type="ARBA" id="ARBA00022833"/>
    </source>
</evidence>
<keyword evidence="7" id="KW-0156">Chromatin regulator</keyword>
<feature type="domain" description="KIX" evidence="14">
    <location>
        <begin position="136"/>
        <end position="215"/>
    </location>
</feature>
<dbReference type="GO" id="GO:0008270">
    <property type="term" value="F:zinc ion binding"/>
    <property type="evidence" value="ECO:0007669"/>
    <property type="project" value="UniProtKB-KW"/>
</dbReference>
<keyword evidence="16" id="KW-1185">Reference proteome</keyword>
<evidence type="ECO:0000256" key="3">
    <source>
        <dbReference type="ARBA" id="ARBA00022679"/>
    </source>
</evidence>
<evidence type="ECO:0000313" key="15">
    <source>
        <dbReference type="EMBL" id="CAD7627013.1"/>
    </source>
</evidence>
<dbReference type="EC" id="2.3.1.48" evidence="2"/>
<evidence type="ECO:0000256" key="11">
    <source>
        <dbReference type="ARBA" id="ARBA00048017"/>
    </source>
</evidence>
<dbReference type="AlphaFoldDB" id="A0A7R9KRU1"/>
<dbReference type="Gene3D" id="1.20.1020.10">
    <property type="entry name" value="TAZ domain"/>
    <property type="match status" value="1"/>
</dbReference>
<evidence type="ECO:0000313" key="16">
    <source>
        <dbReference type="Proteomes" id="UP000759131"/>
    </source>
</evidence>